<dbReference type="EMBL" id="RCYZ01000001">
    <property type="protein sequence ID" value="TPG71687.1"/>
    <property type="molecule type" value="Genomic_DNA"/>
</dbReference>
<accession>A0A502HAK2</accession>
<dbReference type="AlphaFoldDB" id="A0A502HAK2"/>
<evidence type="ECO:0000313" key="3">
    <source>
        <dbReference type="Proteomes" id="UP000317646"/>
    </source>
</evidence>
<protein>
    <submittedName>
        <fullName evidence="2">Uncharacterized protein</fullName>
    </submittedName>
</protein>
<name>A0A502HAK2_9BACT</name>
<keyword evidence="3" id="KW-1185">Reference proteome</keyword>
<feature type="compositionally biased region" description="Basic residues" evidence="1">
    <location>
        <begin position="62"/>
        <end position="72"/>
    </location>
</feature>
<evidence type="ECO:0000256" key="1">
    <source>
        <dbReference type="SAM" id="MobiDB-lite"/>
    </source>
</evidence>
<sequence length="124" mass="13153">MSTNGWPAYRALDTTVAAAEESSSGMKYCAGSSSKMVSTANSTPAMGELKMAARPAAAPHPVSKRRRRRSRCSTRPALEPRAEPVTVMGASVPAEPPKLTVKKAVMSCEYSLERGTTLPSRAVL</sequence>
<comment type="caution">
    <text evidence="2">The sequence shown here is derived from an EMBL/GenBank/DDBJ whole genome shotgun (WGS) entry which is preliminary data.</text>
</comment>
<proteinExistence type="predicted"/>
<gene>
    <name evidence="2" type="ORF">EAH73_00025</name>
</gene>
<organism evidence="2 3">
    <name type="scientific">Hymenobacter nivis</name>
    <dbReference type="NCBI Taxonomy" id="1850093"/>
    <lineage>
        <taxon>Bacteria</taxon>
        <taxon>Pseudomonadati</taxon>
        <taxon>Bacteroidota</taxon>
        <taxon>Cytophagia</taxon>
        <taxon>Cytophagales</taxon>
        <taxon>Hymenobacteraceae</taxon>
        <taxon>Hymenobacter</taxon>
    </lineage>
</organism>
<reference evidence="2 3" key="1">
    <citation type="journal article" date="2019" name="Environ. Microbiol.">
        <title>Species interactions and distinct microbial communities in high Arctic permafrost affected cryosols are associated with the CH4 and CO2 gas fluxes.</title>
        <authorList>
            <person name="Altshuler I."/>
            <person name="Hamel J."/>
            <person name="Turney S."/>
            <person name="Magnuson E."/>
            <person name="Levesque R."/>
            <person name="Greer C."/>
            <person name="Whyte L.G."/>
        </authorList>
    </citation>
    <scope>NUCLEOTIDE SEQUENCE [LARGE SCALE GENOMIC DNA]</scope>
    <source>
        <strain evidence="2 3">S9.2P</strain>
    </source>
</reference>
<feature type="region of interest" description="Disordered" evidence="1">
    <location>
        <begin position="52"/>
        <end position="92"/>
    </location>
</feature>
<evidence type="ECO:0000313" key="2">
    <source>
        <dbReference type="EMBL" id="TPG71687.1"/>
    </source>
</evidence>
<dbReference type="Proteomes" id="UP000317646">
    <property type="component" value="Unassembled WGS sequence"/>
</dbReference>